<protein>
    <submittedName>
        <fullName evidence="4">Uncharacterized protein</fullName>
    </submittedName>
</protein>
<feature type="region of interest" description="Disordered" evidence="1">
    <location>
        <begin position="432"/>
        <end position="548"/>
    </location>
</feature>
<feature type="region of interest" description="Disordered" evidence="1">
    <location>
        <begin position="164"/>
        <end position="195"/>
    </location>
</feature>
<feature type="region of interest" description="Disordered" evidence="1">
    <location>
        <begin position="1465"/>
        <end position="1492"/>
    </location>
</feature>
<keyword evidence="5" id="KW-1185">Reference proteome</keyword>
<organism evidence="4 5">
    <name type="scientific">Cyanidioschyzon merolae (strain NIES-3377 / 10D)</name>
    <name type="common">Unicellular red alga</name>
    <dbReference type="NCBI Taxonomy" id="280699"/>
    <lineage>
        <taxon>Eukaryota</taxon>
        <taxon>Rhodophyta</taxon>
        <taxon>Bangiophyceae</taxon>
        <taxon>Cyanidiales</taxon>
        <taxon>Cyanidiaceae</taxon>
        <taxon>Cyanidioschyzon</taxon>
    </lineage>
</organism>
<feature type="region of interest" description="Disordered" evidence="1">
    <location>
        <begin position="866"/>
        <end position="891"/>
    </location>
</feature>
<feature type="region of interest" description="Disordered" evidence="1">
    <location>
        <begin position="324"/>
        <end position="364"/>
    </location>
</feature>
<dbReference type="EMBL" id="AP006498">
    <property type="protein sequence ID" value="BAM81692.1"/>
    <property type="molecule type" value="Genomic_DNA"/>
</dbReference>
<dbReference type="eggNOG" id="KOG0789">
    <property type="taxonomic scope" value="Eukaryota"/>
</dbReference>
<feature type="compositionally biased region" description="Polar residues" evidence="1">
    <location>
        <begin position="266"/>
        <end position="288"/>
    </location>
</feature>
<feature type="compositionally biased region" description="Low complexity" evidence="1">
    <location>
        <begin position="500"/>
        <end position="514"/>
    </location>
</feature>
<feature type="compositionally biased region" description="Polar residues" evidence="1">
    <location>
        <begin position="433"/>
        <end position="442"/>
    </location>
</feature>
<feature type="region of interest" description="Disordered" evidence="1">
    <location>
        <begin position="265"/>
        <end position="293"/>
    </location>
</feature>
<dbReference type="InterPro" id="IPR003595">
    <property type="entry name" value="Tyr_Pase_cat"/>
</dbReference>
<dbReference type="PANTHER" id="PTHR19134">
    <property type="entry name" value="RECEPTOR-TYPE TYROSINE-PROTEIN PHOSPHATASE"/>
    <property type="match status" value="1"/>
</dbReference>
<evidence type="ECO:0000313" key="5">
    <source>
        <dbReference type="Proteomes" id="UP000007014"/>
    </source>
</evidence>
<dbReference type="SMART" id="SM00404">
    <property type="entry name" value="PTPc_motif"/>
    <property type="match status" value="1"/>
</dbReference>
<dbReference type="Proteomes" id="UP000007014">
    <property type="component" value="Chromosome 16"/>
</dbReference>
<dbReference type="CDD" id="cd00047">
    <property type="entry name" value="PTPc"/>
    <property type="match status" value="1"/>
</dbReference>
<dbReference type="OMA" id="DFAWLWR"/>
<dbReference type="SUPFAM" id="SSF52799">
    <property type="entry name" value="(Phosphotyrosine protein) phosphatases II"/>
    <property type="match status" value="1"/>
</dbReference>
<feature type="compositionally biased region" description="Low complexity" evidence="1">
    <location>
        <begin position="461"/>
        <end position="472"/>
    </location>
</feature>
<feature type="region of interest" description="Disordered" evidence="1">
    <location>
        <begin position="738"/>
        <end position="785"/>
    </location>
</feature>
<reference evidence="4 5" key="2">
    <citation type="journal article" date="2007" name="BMC Biol.">
        <title>A 100%-complete sequence reveals unusually simple genomic features in the hot-spring red alga Cyanidioschyzon merolae.</title>
        <authorList>
            <person name="Nozaki H."/>
            <person name="Takano H."/>
            <person name="Misumi O."/>
            <person name="Terasawa K."/>
            <person name="Matsuzaki M."/>
            <person name="Maruyama S."/>
            <person name="Nishida K."/>
            <person name="Yagisawa F."/>
            <person name="Yoshida Y."/>
            <person name="Fujiwara T."/>
            <person name="Takio S."/>
            <person name="Tamura K."/>
            <person name="Chung S.J."/>
            <person name="Nakamura S."/>
            <person name="Kuroiwa H."/>
            <person name="Tanaka K."/>
            <person name="Sato N."/>
            <person name="Kuroiwa T."/>
        </authorList>
    </citation>
    <scope>NUCLEOTIDE SEQUENCE [LARGE SCALE GENOMIC DNA]</scope>
    <source>
        <strain evidence="4 5">10D</strain>
    </source>
</reference>
<name>M1VFF4_CYAM1</name>
<dbReference type="Gene3D" id="3.90.190.10">
    <property type="entry name" value="Protein tyrosine phosphatase superfamily"/>
    <property type="match status" value="1"/>
</dbReference>
<sequence length="1492" mass="159327">MSRPRYLTSEEPSPHASPVQPARVRKAQLSSPLWEHACPQALPEESMLSLGQKRALGDRHAYHRAFDDAWQRPGPRERSTSEPLLMGVDAFVSGDLKFSTAAEVPLDRSAAHWNPDSTPLPGRSFDGACLQQTDFSNWYADEPNSSLMIHDECFDTSAIDGETYSDSTSGGVDVRPERPPFASPLSETDDTTEDRPLVHPIRESTSACLCQYRIEFMCEACVSRAGNADGVVSASPSDSENDHCRLPEQCPIERPDACCGLGTTEAAGSSNDQTQVSTAQHASGNAERSSSDTQHERRCEVCTSCTMQRASQCAHHAQSSVVCPLSTGERSSRDSGLSSLRNVPAASGDAPPLRSSVADASAYDARPEDRDAACMALLPGYGGTNSAAQEQTRNGFPLDRHLDCTAAETLVGSGRRRSLAAANAFRSLLQGRQLPSRTTQRCSAAHEPSDLMDTESGCDDSTSNASSPPSSSIVARGSMFSSDASTFPADDGAKRSHHLPSANSPPGSCSSSDSIGALRSAPMRDASAERAQQSARRQREPRGPPDEQAAGALVTCAHLSQIDTTQAWSAPIGESGCALVKSATPLCTHDLAPVDGACGVDAAHEKPAPLLHLVDSKQTAAYSSGAWDSSASYDVSKDDDNDDEAAAAAAAAAAMRWTLEHHQRMQQTALSPSAAVLDHTTSIELRLALEQDVPVSGRAQVNNADRGDAPVSRCGLRGVGAWHAVDTTACKATFPSVHEPAFPRTDQPSDSEDASGPRSLKWCRTTTIADPGDGSGLRADSRSASNAPTLLVEGDTSHVTAGSGKVPCSAAVAPGIADCLAPTKSSETLPEHRRDRKHALRKGQSVWRRTRSAVARSFEHAVQSVQRAAKRASGPGACTHPSGARPQAADRCPESVSVASNTAVKQTAQGFTDLSLEQSLYDRLAADLERTIERLKAPVVANAVAADRPLAKAPKQHAHHFGLHMFEQLRGHSFACRRRKAATRPGPSETAADAGAASACLPAADATDLFRAADWDNDAVPAAAAAASQTEALFAVATCADGFAVSFRALDRRLEREGLAAGATSDAARLPCNWVKNRYADILPFDRTRVRLLEVQSAAAGGPPWLPATDYINASWIRGAIPESRRFAYIATQAPRANHESERDFWHMIAEQRVPCIVMLTRTMEQGREKCAPYMRTGVFGAYQLRIVREYHWRVEGACSAWCLQPPCASVQSDANAAVLAAIRDAETTTPLIVRVIELQRVRPLNQKRDAASTQSTVSLPLERIGDRWRLVQLQYTAWPDHGVPQSVVPLLQLVDLVNDARTLYGASQAAMLDRLRGNLDARERLLTVSLQERGTAMGPCSQAAAAAAGAGAGPVGDSAPLVRSASRTRYGPVVVHCSAGIGRTGTWIALHLLLEKLKHGDGPAPGETFADFTAQTVLQLRAQRMGMVQTAAQYRLLHEACLLGLRRDSQPLIKLPPDEDLFAEASTRSQMTAADRAGAFPAPQHDDSVSR</sequence>
<dbReference type="PROSITE" id="PS50055">
    <property type="entry name" value="TYR_PHOSPHATASE_PTP"/>
    <property type="match status" value="1"/>
</dbReference>
<dbReference type="InterPro" id="IPR000242">
    <property type="entry name" value="PTP_cat"/>
</dbReference>
<dbReference type="RefSeq" id="XP_005537728.1">
    <property type="nucleotide sequence ID" value="XM_005537671.1"/>
</dbReference>
<dbReference type="HOGENOM" id="CLU_249107_0_0_1"/>
<dbReference type="OrthoDB" id="165498at2759"/>
<evidence type="ECO:0000256" key="1">
    <source>
        <dbReference type="SAM" id="MobiDB-lite"/>
    </source>
</evidence>
<dbReference type="SMART" id="SM00194">
    <property type="entry name" value="PTPc"/>
    <property type="match status" value="1"/>
</dbReference>
<feature type="domain" description="Tyrosine-protein phosphatase" evidence="2">
    <location>
        <begin position="1043"/>
        <end position="1445"/>
    </location>
</feature>
<dbReference type="PANTHER" id="PTHR19134:SF449">
    <property type="entry name" value="TYROSINE-PROTEIN PHOSPHATASE 1"/>
    <property type="match status" value="1"/>
</dbReference>
<dbReference type="GO" id="GO:0004725">
    <property type="term" value="F:protein tyrosine phosphatase activity"/>
    <property type="evidence" value="ECO:0007669"/>
    <property type="project" value="InterPro"/>
</dbReference>
<dbReference type="InterPro" id="IPR050348">
    <property type="entry name" value="Protein-Tyr_Phosphatase"/>
</dbReference>
<dbReference type="InterPro" id="IPR029021">
    <property type="entry name" value="Prot-tyrosine_phosphatase-like"/>
</dbReference>
<dbReference type="Gramene" id="CMP019CT">
    <property type="protein sequence ID" value="CMP019CT"/>
    <property type="gene ID" value="CMP019C"/>
</dbReference>
<gene>
    <name evidence="4" type="ORF">CYME_CMP019C</name>
</gene>
<dbReference type="STRING" id="280699.M1VFF4"/>
<dbReference type="KEGG" id="cme:CYME_CMP019C"/>
<dbReference type="InterPro" id="IPR016130">
    <property type="entry name" value="Tyr_Pase_AS"/>
</dbReference>
<dbReference type="Pfam" id="PF00102">
    <property type="entry name" value="Y_phosphatase"/>
    <property type="match status" value="2"/>
</dbReference>
<reference evidence="4 5" key="1">
    <citation type="journal article" date="2004" name="Nature">
        <title>Genome sequence of the ultrasmall unicellular red alga Cyanidioschyzon merolae 10D.</title>
        <authorList>
            <person name="Matsuzaki M."/>
            <person name="Misumi O."/>
            <person name="Shin-i T."/>
            <person name="Maruyama S."/>
            <person name="Takahara M."/>
            <person name="Miyagishima S."/>
            <person name="Mori T."/>
            <person name="Nishida K."/>
            <person name="Yagisawa F."/>
            <person name="Nishida K."/>
            <person name="Yoshida Y."/>
            <person name="Nishimura Y."/>
            <person name="Nakao S."/>
            <person name="Kobayashi T."/>
            <person name="Momoyama Y."/>
            <person name="Higashiyama T."/>
            <person name="Minoda A."/>
            <person name="Sano M."/>
            <person name="Nomoto H."/>
            <person name="Oishi K."/>
            <person name="Hayashi H."/>
            <person name="Ohta F."/>
            <person name="Nishizaka S."/>
            <person name="Haga S."/>
            <person name="Miura S."/>
            <person name="Morishita T."/>
            <person name="Kabeya Y."/>
            <person name="Terasawa K."/>
            <person name="Suzuki Y."/>
            <person name="Ishii Y."/>
            <person name="Asakawa S."/>
            <person name="Takano H."/>
            <person name="Ohta N."/>
            <person name="Kuroiwa H."/>
            <person name="Tanaka K."/>
            <person name="Shimizu N."/>
            <person name="Sugano S."/>
            <person name="Sato N."/>
            <person name="Nozaki H."/>
            <person name="Ogasawara N."/>
            <person name="Kohara Y."/>
            <person name="Kuroiwa T."/>
        </authorList>
    </citation>
    <scope>NUCLEOTIDE SEQUENCE [LARGE SCALE GENOMIC DNA]</scope>
    <source>
        <strain evidence="4 5">10D</strain>
    </source>
</reference>
<evidence type="ECO:0000313" key="4">
    <source>
        <dbReference type="EMBL" id="BAM81692.1"/>
    </source>
</evidence>
<evidence type="ECO:0000259" key="3">
    <source>
        <dbReference type="PROSITE" id="PS50056"/>
    </source>
</evidence>
<evidence type="ECO:0000259" key="2">
    <source>
        <dbReference type="PROSITE" id="PS50055"/>
    </source>
</evidence>
<dbReference type="PROSITE" id="PS00383">
    <property type="entry name" value="TYR_PHOSPHATASE_1"/>
    <property type="match status" value="1"/>
</dbReference>
<dbReference type="PROSITE" id="PS50056">
    <property type="entry name" value="TYR_PHOSPHATASE_2"/>
    <property type="match status" value="1"/>
</dbReference>
<feature type="region of interest" description="Disordered" evidence="1">
    <location>
        <begin position="1"/>
        <end position="30"/>
    </location>
</feature>
<feature type="domain" description="Tyrosine specific protein phosphatases" evidence="3">
    <location>
        <begin position="1357"/>
        <end position="1436"/>
    </location>
</feature>
<dbReference type="InterPro" id="IPR000387">
    <property type="entry name" value="Tyr_Pase_dom"/>
</dbReference>
<proteinExistence type="predicted"/>
<dbReference type="PRINTS" id="PR00700">
    <property type="entry name" value="PRTYPHPHTASE"/>
</dbReference>
<dbReference type="GeneID" id="16995877"/>
<accession>M1VFF4</accession>